<name>X1F5W1_9ZZZZ</name>
<organism evidence="1">
    <name type="scientific">marine sediment metagenome</name>
    <dbReference type="NCBI Taxonomy" id="412755"/>
    <lineage>
        <taxon>unclassified sequences</taxon>
        <taxon>metagenomes</taxon>
        <taxon>ecological metagenomes</taxon>
    </lineage>
</organism>
<comment type="caution">
    <text evidence="1">The sequence shown here is derived from an EMBL/GenBank/DDBJ whole genome shotgun (WGS) entry which is preliminary data.</text>
</comment>
<feature type="non-terminal residue" evidence="1">
    <location>
        <position position="98"/>
    </location>
</feature>
<proteinExistence type="predicted"/>
<dbReference type="EMBL" id="BART01036979">
    <property type="protein sequence ID" value="GAH16183.1"/>
    <property type="molecule type" value="Genomic_DNA"/>
</dbReference>
<evidence type="ECO:0000313" key="1">
    <source>
        <dbReference type="EMBL" id="GAH16183.1"/>
    </source>
</evidence>
<dbReference type="AlphaFoldDB" id="X1F5W1"/>
<gene>
    <name evidence="1" type="ORF">S01H4_62102</name>
</gene>
<accession>X1F5W1</accession>
<sequence>MMFLGFEGDQRVARAEYEVAMELCDAVAGKRLGEAPVLAWMDRRFDFSTVENILAEPSGVAETIEVANFWDSIHQTYIELTTALAPYADEVLGHFSHV</sequence>
<dbReference type="Gene3D" id="3.40.462.40">
    <property type="entry name" value="FAD-linked oxidase, cap domain/gating helix"/>
    <property type="match status" value="1"/>
</dbReference>
<reference evidence="1" key="1">
    <citation type="journal article" date="2014" name="Front. Microbiol.">
        <title>High frequency of phylogenetically diverse reductive dehalogenase-homologous genes in deep subseafloor sedimentary metagenomes.</title>
        <authorList>
            <person name="Kawai M."/>
            <person name="Futagami T."/>
            <person name="Toyoda A."/>
            <person name="Takaki Y."/>
            <person name="Nishi S."/>
            <person name="Hori S."/>
            <person name="Arai W."/>
            <person name="Tsubouchi T."/>
            <person name="Morono Y."/>
            <person name="Uchiyama I."/>
            <person name="Ito T."/>
            <person name="Fujiyama A."/>
            <person name="Inagaki F."/>
            <person name="Takami H."/>
        </authorList>
    </citation>
    <scope>NUCLEOTIDE SEQUENCE</scope>
    <source>
        <strain evidence="1">Expedition CK06-06</strain>
    </source>
</reference>
<protein>
    <submittedName>
        <fullName evidence="1">Uncharacterized protein</fullName>
    </submittedName>
</protein>